<dbReference type="SUPFAM" id="SSF49854">
    <property type="entry name" value="Spermadhesin, CUB domain"/>
    <property type="match status" value="16"/>
</dbReference>
<dbReference type="Gene3D" id="2.60.120.290">
    <property type="entry name" value="Spermadhesin, CUB domain"/>
    <property type="match status" value="16"/>
</dbReference>
<keyword evidence="7" id="KW-1185">Reference proteome</keyword>
<feature type="domain" description="CUB" evidence="5">
    <location>
        <begin position="707"/>
        <end position="838"/>
    </location>
</feature>
<gene>
    <name evidence="6" type="ORF">PLOB_00007700</name>
</gene>
<feature type="domain" description="CUB" evidence="5">
    <location>
        <begin position="1102"/>
        <end position="1220"/>
    </location>
</feature>
<dbReference type="SMART" id="SM00042">
    <property type="entry name" value="CUB"/>
    <property type="match status" value="16"/>
</dbReference>
<comment type="caution">
    <text evidence="6">The sequence shown here is derived from an EMBL/GenBank/DDBJ whole genome shotgun (WGS) entry which is preliminary data.</text>
</comment>
<evidence type="ECO:0000313" key="6">
    <source>
        <dbReference type="EMBL" id="CAH3166528.1"/>
    </source>
</evidence>
<keyword evidence="4" id="KW-0732">Signal</keyword>
<dbReference type="Proteomes" id="UP001159405">
    <property type="component" value="Unassembled WGS sequence"/>
</dbReference>
<evidence type="ECO:0000256" key="1">
    <source>
        <dbReference type="ARBA" id="ARBA00022737"/>
    </source>
</evidence>
<feature type="domain" description="CUB" evidence="5">
    <location>
        <begin position="584"/>
        <end position="701"/>
    </location>
</feature>
<sequence>MEMRWIRGLFLLLTTCTRVLMTSAAVLSSDHSSTEASSVLDVAGNSNVPGQNAAAVPSLSSVSTSSSKLSLSSTLAISSWSFLTLSPGMAKELSTPALPSVSLKLVSSLAVVSKSVVRSSRPPRSKSSPVAMSSSWALEQGTSVLPSVSSLLLSSLAISPTSLQRGYLSSVVVSTTLALDKSTTETPSPSSMLLAPLTRLVCPKMATLNQTSGVLTSPYYPRRYHSNEKCSWKIIASKGERIVLVIKDIYIRNCGSSCTCDYLEIQNGSSSDGISGRRRCRSDKDSGIVYHSAKDVLRVTFVSGARTYWWYRGFKATYIKVKYNATTTACTSGEYLNGFSGFFSTPNFPSNYPQYSRCTWNITVPSGYIIKLSFFYFRLEPNQYIPCYNAPEARVTVTNVASDDGYQPFMLCGQSLPHPVYSVGNSVQVIFTSLNSQYPGFNATYTAISYSSVCPKMATLNETSGILTSPYYPRPYPSNEKCSWKITASKGERIVLVIEDIHIWDCYSSCTCDYVEIQNGLSSDGISGKRRCRSDKDSGIVYHSAKDVLRVTFVSYSYTYWKYSGFKATYIKVKYNATTTACISGEYLHGFIGFFSTPKFPSNYPQYSRCTWNITVPSGYIIKLSFFYFRLEPNQYSPCYHDAPGARVTVTNVASDDGYQPFMLCGQSLPHPVYSVGSSVQVIFTSLNSQYPGFNATYTAISYSSVCPNMTILNESSGVITSPFYPRYSSNKQSCSWEIRARKGKRISLTIEDMDIEDMDIDSSGDWACGEGWSCSCGYLEIQGGSISGYDGLKWRLCSVPLTANATYVWFKERIKVLFVSDSTIGWGSRFKISYTQVTCVSFLFAGYITGENLHGLSGFFSSPNFPNSFPLYSRCVWNITVPSGYIIKLSFLSFRLGLTRYSQCYFFYDPEARVTVTNVASDDGYQPFMLCGQQLPYPVYSMGNSIQVIFTSLSSQYPGFNATYTAITYSSVCPNMATLNETSGILTSPYYPRRYPSNVKCSWKIIASKGERILLFIEDIHIEGCGSSCTCGYLKIQNGSSSDGISSRRRCSYYKDRGIVYHSVKDVLTVTFVSDSGTYRRYRGFKATYIKVKYNATNTACTSCEYLNGLSGFFSTPNFPSNYPQYSKCTWNITVPSGYIIKLSFLYFRLKPYQYIPCYKAPEARVTVTNVASDDGYQPFMLCGQSLFHPVYSVGNSVQVIFTSLRSQYPGFNATYTAVTYSSVCPNMATLNETSGILTSPYYPRRYPSNVKCSWKIIASKGERIVLFIEDIHIADCGLSCTCDYLEIQNGSSSDGISDRRRCRYYRDRKIIYRSVKDVLRVTFVSNSGIYRRYRGFKATYIKVKYNASTTACTSGEYLNGLSGFFSSPNFPSNYPQYSRCTWNITVPIGYIIKLSFLYFRLEPYQSVPCYNGPEARVTVTNVASDDGYQPFMLCGQSLFHPVYSIGNSVQVKFTSLRSQYPGFNATYTAITYSSVCPNMATLNETSGILTSPYYPRRYPSNVKCSWKIIASKGERILLFIEDIHIEGCGLSCTCGYLEIQNGSSSDGISSRRRCKYYKDRGIVYHSVKDVLTVTFVSDNGTYRRYRGFKATYIKVKYNATNTACTSGEYLNRLSGFFSTPNFPSNYPQYSKCTWNITVPSGYIIKLRFLYFRLEPYQSIPCYNAPEARVTVTNVASDDGYQPFMLCGQSLFHPVYSVGNSVQVIFTSLRSQYPGFNATYTAITYSRVCPNMATLNETSGVLTSPFYPRRYPSNVKCSWKIIASNGERILLFIEDIQITNCGSSCTCDYLEIQNGSSSDGISGRRRCRYYKDRGIVYHSVKDVLRVTFVSGSGTYRRYRGFKATYIKVKYNATNTACTSGEYLNGFSGLFSTPNFPSNYPQYSKCTWNITVPSGYIIKLSFLYFRLKPYQYIPCYNAPESRVTVTNVASDDGYQPFMLCGQSLFLPVYSVGNSAQVIFTSLRSQYPGFNASYTAITYSSVCPNMVTLNETSGVLTSPYYPRRYPSNVKCSWKIIASKGERILLFIENIQITNCGSSCTCDYLEIQNGSSSDGISGRRRCRYYTDRGIVYHSVNDVLTVTFVSDSSTYRRYRGFKATYIKVKYNATNTACTSSEYLNEFSGFFSTPNFPRNYPQYSKCTWNITVPIGYIIKLSFLYFRLEPYRYIPCYNARVTVTNVASDDGYQPFMLCGQSLFHPVYSVGSSVQVIFTSLRSQYPGFNATYKAITYSSGTSYKLFTRHQ</sequence>
<feature type="domain" description="CUB" evidence="5">
    <location>
        <begin position="202"/>
        <end position="321"/>
    </location>
</feature>
<evidence type="ECO:0000259" key="5">
    <source>
        <dbReference type="PROSITE" id="PS01180"/>
    </source>
</evidence>
<dbReference type="InterPro" id="IPR035914">
    <property type="entry name" value="Sperma_CUB_dom_sf"/>
</dbReference>
<dbReference type="PANTHER" id="PTHR24251:SF37">
    <property type="entry name" value="CUB DOMAIN-CONTAINING PROTEIN"/>
    <property type="match status" value="1"/>
</dbReference>
<feature type="domain" description="CUB" evidence="5">
    <location>
        <begin position="1226"/>
        <end position="1345"/>
    </location>
</feature>
<dbReference type="PROSITE" id="PS01180">
    <property type="entry name" value="CUB"/>
    <property type="match status" value="16"/>
</dbReference>
<evidence type="ECO:0000256" key="2">
    <source>
        <dbReference type="ARBA" id="ARBA00023157"/>
    </source>
</evidence>
<feature type="domain" description="CUB" evidence="5">
    <location>
        <begin position="2110"/>
        <end position="2225"/>
    </location>
</feature>
<feature type="domain" description="CUB" evidence="5">
    <location>
        <begin position="1858"/>
        <end position="1976"/>
    </location>
</feature>
<feature type="domain" description="CUB" evidence="5">
    <location>
        <begin position="1354"/>
        <end position="1472"/>
    </location>
</feature>
<keyword evidence="2" id="KW-1015">Disulfide bond</keyword>
<protein>
    <recommendedName>
        <fullName evidence="5">CUB domain-containing protein</fullName>
    </recommendedName>
</protein>
<name>A0ABN8QPX2_9CNID</name>
<feature type="signal peptide" evidence="4">
    <location>
        <begin position="1"/>
        <end position="24"/>
    </location>
</feature>
<dbReference type="PANTHER" id="PTHR24251">
    <property type="entry name" value="OVOCHYMASE-RELATED"/>
    <property type="match status" value="1"/>
</dbReference>
<feature type="domain" description="CUB" evidence="5">
    <location>
        <begin position="1982"/>
        <end position="2101"/>
    </location>
</feature>
<keyword evidence="1" id="KW-0677">Repeat</keyword>
<evidence type="ECO:0000313" key="7">
    <source>
        <dbReference type="Proteomes" id="UP001159405"/>
    </source>
</evidence>
<feature type="chain" id="PRO_5047475925" description="CUB domain-containing protein" evidence="4">
    <location>
        <begin position="25"/>
        <end position="2240"/>
    </location>
</feature>
<evidence type="ECO:0000256" key="3">
    <source>
        <dbReference type="PROSITE-ProRule" id="PRU00059"/>
    </source>
</evidence>
<feature type="domain" description="CUB" evidence="5">
    <location>
        <begin position="454"/>
        <end position="573"/>
    </location>
</feature>
<dbReference type="Pfam" id="PF00431">
    <property type="entry name" value="CUB"/>
    <property type="match status" value="16"/>
</dbReference>
<feature type="domain" description="CUB" evidence="5">
    <location>
        <begin position="1730"/>
        <end position="1849"/>
    </location>
</feature>
<feature type="domain" description="CUB" evidence="5">
    <location>
        <begin position="1478"/>
        <end position="1597"/>
    </location>
</feature>
<proteinExistence type="predicted"/>
<dbReference type="CDD" id="cd00041">
    <property type="entry name" value="CUB"/>
    <property type="match status" value="16"/>
</dbReference>
<dbReference type="InterPro" id="IPR000859">
    <property type="entry name" value="CUB_dom"/>
</dbReference>
<dbReference type="EMBL" id="CALNXK010000137">
    <property type="protein sequence ID" value="CAH3166528.1"/>
    <property type="molecule type" value="Genomic_DNA"/>
</dbReference>
<feature type="domain" description="CUB" evidence="5">
    <location>
        <begin position="974"/>
        <end position="1093"/>
    </location>
</feature>
<feature type="domain" description="CUB" evidence="5">
    <location>
        <begin position="1606"/>
        <end position="1724"/>
    </location>
</feature>
<feature type="domain" description="CUB" evidence="5">
    <location>
        <begin position="330"/>
        <end position="448"/>
    </location>
</feature>
<accession>A0ABN8QPX2</accession>
<evidence type="ECO:0000256" key="4">
    <source>
        <dbReference type="SAM" id="SignalP"/>
    </source>
</evidence>
<organism evidence="6 7">
    <name type="scientific">Porites lobata</name>
    <dbReference type="NCBI Taxonomy" id="104759"/>
    <lineage>
        <taxon>Eukaryota</taxon>
        <taxon>Metazoa</taxon>
        <taxon>Cnidaria</taxon>
        <taxon>Anthozoa</taxon>
        <taxon>Hexacorallia</taxon>
        <taxon>Scleractinia</taxon>
        <taxon>Fungiina</taxon>
        <taxon>Poritidae</taxon>
        <taxon>Porites</taxon>
    </lineage>
</organism>
<reference evidence="6 7" key="1">
    <citation type="submission" date="2022-05" db="EMBL/GenBank/DDBJ databases">
        <authorList>
            <consortium name="Genoscope - CEA"/>
            <person name="William W."/>
        </authorList>
    </citation>
    <scope>NUCLEOTIDE SEQUENCE [LARGE SCALE GENOMIC DNA]</scope>
</reference>
<feature type="domain" description="CUB" evidence="5">
    <location>
        <begin position="840"/>
        <end position="968"/>
    </location>
</feature>
<comment type="caution">
    <text evidence="3">Lacks conserved residue(s) required for the propagation of feature annotation.</text>
</comment>